<feature type="region of interest" description="Disordered" evidence="1">
    <location>
        <begin position="129"/>
        <end position="168"/>
    </location>
</feature>
<evidence type="ECO:0000313" key="2">
    <source>
        <dbReference type="EMBL" id="KAK1653920.1"/>
    </source>
</evidence>
<keyword evidence="3" id="KW-1185">Reference proteome</keyword>
<dbReference type="EMBL" id="JAUUTY010000004">
    <property type="protein sequence ID" value="KAK1653920.1"/>
    <property type="molecule type" value="Genomic_DNA"/>
</dbReference>
<gene>
    <name evidence="2" type="ORF">QYE76_071725</name>
</gene>
<feature type="compositionally biased region" description="Basic and acidic residues" evidence="1">
    <location>
        <begin position="133"/>
        <end position="144"/>
    </location>
</feature>
<reference evidence="2" key="1">
    <citation type="submission" date="2023-07" db="EMBL/GenBank/DDBJ databases">
        <title>A chromosome-level genome assembly of Lolium multiflorum.</title>
        <authorList>
            <person name="Chen Y."/>
            <person name="Copetti D."/>
            <person name="Kolliker R."/>
            <person name="Studer B."/>
        </authorList>
    </citation>
    <scope>NUCLEOTIDE SEQUENCE</scope>
    <source>
        <strain evidence="2">02402/16</strain>
        <tissue evidence="2">Leaf</tissue>
    </source>
</reference>
<sequence length="168" mass="18924">MPWRAQFHPRNSPSLNARAGGLRHDGESLGPCERGNAELSELEISLKDFFAKHWDVRRTTRKLHEDLRVHVLEQMTEIEGLRQNAENSHKAIKHLETLLNKETAKHSSFNDLSAKVQVLEAENESLKAFMSESSEKENQARKELSALAVTGGTSEKLKKSQHSNFLGG</sequence>
<evidence type="ECO:0000256" key="1">
    <source>
        <dbReference type="SAM" id="MobiDB-lite"/>
    </source>
</evidence>
<comment type="caution">
    <text evidence="2">The sequence shown here is derived from an EMBL/GenBank/DDBJ whole genome shotgun (WGS) entry which is preliminary data.</text>
</comment>
<dbReference type="Proteomes" id="UP001231189">
    <property type="component" value="Unassembled WGS sequence"/>
</dbReference>
<name>A0AAD8SKC2_LOLMU</name>
<dbReference type="AlphaFoldDB" id="A0AAD8SKC2"/>
<organism evidence="2 3">
    <name type="scientific">Lolium multiflorum</name>
    <name type="common">Italian ryegrass</name>
    <name type="synonym">Lolium perenne subsp. multiflorum</name>
    <dbReference type="NCBI Taxonomy" id="4521"/>
    <lineage>
        <taxon>Eukaryota</taxon>
        <taxon>Viridiplantae</taxon>
        <taxon>Streptophyta</taxon>
        <taxon>Embryophyta</taxon>
        <taxon>Tracheophyta</taxon>
        <taxon>Spermatophyta</taxon>
        <taxon>Magnoliopsida</taxon>
        <taxon>Liliopsida</taxon>
        <taxon>Poales</taxon>
        <taxon>Poaceae</taxon>
        <taxon>BOP clade</taxon>
        <taxon>Pooideae</taxon>
        <taxon>Poodae</taxon>
        <taxon>Poeae</taxon>
        <taxon>Poeae Chloroplast Group 2 (Poeae type)</taxon>
        <taxon>Loliodinae</taxon>
        <taxon>Loliinae</taxon>
        <taxon>Lolium</taxon>
    </lineage>
</organism>
<accession>A0AAD8SKC2</accession>
<protein>
    <submittedName>
        <fullName evidence="2">Uncharacterized protein</fullName>
    </submittedName>
</protein>
<feature type="region of interest" description="Disordered" evidence="1">
    <location>
        <begin position="1"/>
        <end position="23"/>
    </location>
</feature>
<evidence type="ECO:0000313" key="3">
    <source>
        <dbReference type="Proteomes" id="UP001231189"/>
    </source>
</evidence>
<proteinExistence type="predicted"/>